<keyword evidence="1" id="KW-0560">Oxidoreductase</keyword>
<name>A0ACD4DG50_9NOCA</name>
<keyword evidence="1" id="KW-0503">Monooxygenase</keyword>
<organism evidence="1 2">
    <name type="scientific">Rhodococcus sacchari</name>
    <dbReference type="NCBI Taxonomy" id="2962047"/>
    <lineage>
        <taxon>Bacteria</taxon>
        <taxon>Bacillati</taxon>
        <taxon>Actinomycetota</taxon>
        <taxon>Actinomycetes</taxon>
        <taxon>Mycobacteriales</taxon>
        <taxon>Nocardiaceae</taxon>
        <taxon>Rhodococcus</taxon>
    </lineage>
</organism>
<sequence>MIIVAGHLTVDPDRRDAYLATCADVVKAARRAPGCLDFAVTADPVEPDRIYVYERWDSQADLESFRGSGPDEEQTGMIRSMAVAEYHVADVPGPGGRE</sequence>
<reference evidence="1" key="1">
    <citation type="submission" date="2022-10" db="EMBL/GenBank/DDBJ databases">
        <title>Rhodococcus ferula Z13 complete genome.</title>
        <authorList>
            <person name="Long X."/>
            <person name="Zang M."/>
        </authorList>
    </citation>
    <scope>NUCLEOTIDE SEQUENCE</scope>
    <source>
        <strain evidence="1">Z13</strain>
    </source>
</reference>
<dbReference type="Proteomes" id="UP001156484">
    <property type="component" value="Chromosome"/>
</dbReference>
<dbReference type="EMBL" id="CP107551">
    <property type="protein sequence ID" value="UYP18986.1"/>
    <property type="molecule type" value="Genomic_DNA"/>
</dbReference>
<accession>A0ACD4DG50</accession>
<proteinExistence type="predicted"/>
<evidence type="ECO:0000313" key="1">
    <source>
        <dbReference type="EMBL" id="UYP18986.1"/>
    </source>
</evidence>
<protein>
    <submittedName>
        <fullName evidence="1">Antibiotic biosynthesis monooxygenase</fullName>
    </submittedName>
</protein>
<evidence type="ECO:0000313" key="2">
    <source>
        <dbReference type="Proteomes" id="UP001156484"/>
    </source>
</evidence>
<gene>
    <name evidence="1" type="ORF">OED52_20530</name>
</gene>
<keyword evidence="2" id="KW-1185">Reference proteome</keyword>